<proteinExistence type="predicted"/>
<dbReference type="EMBL" id="GBRH01178556">
    <property type="protein sequence ID" value="JAE19340.1"/>
    <property type="molecule type" value="Transcribed_RNA"/>
</dbReference>
<sequence length="75" mass="8730">MGYHAVDSRWLCCCCFHIQLPEIPTYPNARMASWVGVVKERDHLDNDWWAGHRARGLLSVQRQYTTLLQEGSDHC</sequence>
<reference evidence="1" key="2">
    <citation type="journal article" date="2015" name="Data Brief">
        <title>Shoot transcriptome of the giant reed, Arundo donax.</title>
        <authorList>
            <person name="Barrero R.A."/>
            <person name="Guerrero F.D."/>
            <person name="Moolhuijzen P."/>
            <person name="Goolsby J.A."/>
            <person name="Tidwell J."/>
            <person name="Bellgard S.E."/>
            <person name="Bellgard M.I."/>
        </authorList>
    </citation>
    <scope>NUCLEOTIDE SEQUENCE</scope>
    <source>
        <tissue evidence="1">Shoot tissue taken approximately 20 cm above the soil surface</tissue>
    </source>
</reference>
<dbReference type="AlphaFoldDB" id="A0A0A9G2M8"/>
<reference evidence="1" key="1">
    <citation type="submission" date="2014-09" db="EMBL/GenBank/DDBJ databases">
        <authorList>
            <person name="Magalhaes I.L.F."/>
            <person name="Oliveira U."/>
            <person name="Santos F.R."/>
            <person name="Vidigal T.H.D.A."/>
            <person name="Brescovit A.D."/>
            <person name="Santos A.J."/>
        </authorList>
    </citation>
    <scope>NUCLEOTIDE SEQUENCE</scope>
    <source>
        <tissue evidence="1">Shoot tissue taken approximately 20 cm above the soil surface</tissue>
    </source>
</reference>
<organism evidence="1">
    <name type="scientific">Arundo donax</name>
    <name type="common">Giant reed</name>
    <name type="synonym">Donax arundinaceus</name>
    <dbReference type="NCBI Taxonomy" id="35708"/>
    <lineage>
        <taxon>Eukaryota</taxon>
        <taxon>Viridiplantae</taxon>
        <taxon>Streptophyta</taxon>
        <taxon>Embryophyta</taxon>
        <taxon>Tracheophyta</taxon>
        <taxon>Spermatophyta</taxon>
        <taxon>Magnoliopsida</taxon>
        <taxon>Liliopsida</taxon>
        <taxon>Poales</taxon>
        <taxon>Poaceae</taxon>
        <taxon>PACMAD clade</taxon>
        <taxon>Arundinoideae</taxon>
        <taxon>Arundineae</taxon>
        <taxon>Arundo</taxon>
    </lineage>
</organism>
<evidence type="ECO:0000313" key="1">
    <source>
        <dbReference type="EMBL" id="JAE19340.1"/>
    </source>
</evidence>
<name>A0A0A9G2M8_ARUDO</name>
<accession>A0A0A9G2M8</accession>
<protein>
    <submittedName>
        <fullName evidence="1">Uncharacterized protein</fullName>
    </submittedName>
</protein>